<comment type="caution">
    <text evidence="3">The sequence shown here is derived from an EMBL/GenBank/DDBJ whole genome shotgun (WGS) entry which is preliminary data.</text>
</comment>
<accession>A0A6L9E985</accession>
<evidence type="ECO:0000313" key="4">
    <source>
        <dbReference type="Proteomes" id="UP000475249"/>
    </source>
</evidence>
<dbReference type="GO" id="GO:0004462">
    <property type="term" value="F:lactoylglutathione lyase activity"/>
    <property type="evidence" value="ECO:0007669"/>
    <property type="project" value="InterPro"/>
</dbReference>
<feature type="domain" description="VOC" evidence="2">
    <location>
        <begin position="2"/>
        <end position="113"/>
    </location>
</feature>
<evidence type="ECO:0000313" key="3">
    <source>
        <dbReference type="EMBL" id="NAS11317.1"/>
    </source>
</evidence>
<dbReference type="InterPro" id="IPR004360">
    <property type="entry name" value="Glyas_Fos-R_dOase_dom"/>
</dbReference>
<dbReference type="Gene3D" id="3.10.180.10">
    <property type="entry name" value="2,3-Dihydroxybiphenyl 1,2-Dioxygenase, domain 1"/>
    <property type="match status" value="1"/>
</dbReference>
<dbReference type="InterPro" id="IPR018146">
    <property type="entry name" value="Glyoxalase_1_CS"/>
</dbReference>
<name>A0A6L9E985_9FLAO</name>
<reference evidence="3 4" key="1">
    <citation type="submission" date="2020-01" db="EMBL/GenBank/DDBJ databases">
        <title>Bacteria diversity of Porities sp.</title>
        <authorList>
            <person name="Wang G."/>
        </authorList>
    </citation>
    <scope>NUCLEOTIDE SEQUENCE [LARGE SCALE GENOMIC DNA]</scope>
    <source>
        <strain evidence="3 4">R33</strain>
    </source>
</reference>
<dbReference type="PROSITE" id="PS51819">
    <property type="entry name" value="VOC"/>
    <property type="match status" value="1"/>
</dbReference>
<protein>
    <submittedName>
        <fullName evidence="3">VOC family protein</fullName>
    </submittedName>
</protein>
<proteinExistence type="predicted"/>
<dbReference type="EMBL" id="WXYO01000002">
    <property type="protein sequence ID" value="NAS11317.1"/>
    <property type="molecule type" value="Genomic_DNA"/>
</dbReference>
<dbReference type="GO" id="GO:0046872">
    <property type="term" value="F:metal ion binding"/>
    <property type="evidence" value="ECO:0007669"/>
    <property type="project" value="UniProtKB-KW"/>
</dbReference>
<keyword evidence="4" id="KW-1185">Reference proteome</keyword>
<keyword evidence="1" id="KW-0479">Metal-binding</keyword>
<dbReference type="SUPFAM" id="SSF54593">
    <property type="entry name" value="Glyoxalase/Bleomycin resistance protein/Dihydroxybiphenyl dioxygenase"/>
    <property type="match status" value="1"/>
</dbReference>
<dbReference type="InterPro" id="IPR037523">
    <property type="entry name" value="VOC_core"/>
</dbReference>
<dbReference type="AlphaFoldDB" id="A0A6L9E985"/>
<organism evidence="3 4">
    <name type="scientific">Poritiphilus flavus</name>
    <dbReference type="NCBI Taxonomy" id="2697053"/>
    <lineage>
        <taxon>Bacteria</taxon>
        <taxon>Pseudomonadati</taxon>
        <taxon>Bacteroidota</taxon>
        <taxon>Flavobacteriia</taxon>
        <taxon>Flavobacteriales</taxon>
        <taxon>Flavobacteriaceae</taxon>
        <taxon>Poritiphilus</taxon>
    </lineage>
</organism>
<gene>
    <name evidence="3" type="ORF">GTQ38_04850</name>
</gene>
<dbReference type="RefSeq" id="WP_161434353.1">
    <property type="nucleotide sequence ID" value="NZ_WXYO01000002.1"/>
</dbReference>
<evidence type="ECO:0000256" key="1">
    <source>
        <dbReference type="ARBA" id="ARBA00022723"/>
    </source>
</evidence>
<sequence>MKLNQVTVPVLELKKAIDFYKILGLKLIVEAQPHYARFECPEGDSTFSLHQVPNLPTGEGVLLYFESDRLDAWVEELVQHGISFEHLPQDQPWLWREARLKDPDGNTLILYHAGENRKNPPWRIN</sequence>
<evidence type="ECO:0000259" key="2">
    <source>
        <dbReference type="PROSITE" id="PS51819"/>
    </source>
</evidence>
<dbReference type="Proteomes" id="UP000475249">
    <property type="component" value="Unassembled WGS sequence"/>
</dbReference>
<dbReference type="Pfam" id="PF00903">
    <property type="entry name" value="Glyoxalase"/>
    <property type="match status" value="1"/>
</dbReference>
<dbReference type="PROSITE" id="PS00934">
    <property type="entry name" value="GLYOXALASE_I_1"/>
    <property type="match status" value="1"/>
</dbReference>
<dbReference type="InterPro" id="IPR029068">
    <property type="entry name" value="Glyas_Bleomycin-R_OHBP_Dase"/>
</dbReference>